<feature type="non-terminal residue" evidence="1">
    <location>
        <position position="1"/>
    </location>
</feature>
<keyword evidence="2" id="KW-1185">Reference proteome</keyword>
<evidence type="ECO:0000313" key="2">
    <source>
        <dbReference type="Proteomes" id="UP001321473"/>
    </source>
</evidence>
<comment type="caution">
    <text evidence="1">The sequence shown here is derived from an EMBL/GenBank/DDBJ whole genome shotgun (WGS) entry which is preliminary data.</text>
</comment>
<organism evidence="1 2">
    <name type="scientific">Amblyomma americanum</name>
    <name type="common">Lone star tick</name>
    <dbReference type="NCBI Taxonomy" id="6943"/>
    <lineage>
        <taxon>Eukaryota</taxon>
        <taxon>Metazoa</taxon>
        <taxon>Ecdysozoa</taxon>
        <taxon>Arthropoda</taxon>
        <taxon>Chelicerata</taxon>
        <taxon>Arachnida</taxon>
        <taxon>Acari</taxon>
        <taxon>Parasitiformes</taxon>
        <taxon>Ixodida</taxon>
        <taxon>Ixodoidea</taxon>
        <taxon>Ixodidae</taxon>
        <taxon>Amblyomminae</taxon>
        <taxon>Amblyomma</taxon>
    </lineage>
</organism>
<dbReference type="EMBL" id="JARKHS020008537">
    <property type="protein sequence ID" value="KAK8780692.1"/>
    <property type="molecule type" value="Genomic_DNA"/>
</dbReference>
<gene>
    <name evidence="1" type="ORF">V5799_017963</name>
</gene>
<proteinExistence type="predicted"/>
<dbReference type="Proteomes" id="UP001321473">
    <property type="component" value="Unassembled WGS sequence"/>
</dbReference>
<accession>A0AAQ4F1R3</accession>
<evidence type="ECO:0000313" key="1">
    <source>
        <dbReference type="EMBL" id="KAK8780692.1"/>
    </source>
</evidence>
<name>A0AAQ4F1R3_AMBAM</name>
<sequence>GQHCAADVTFEKSSAHKTKQCGAIHSLWHLPVTNLCNPELSQMIAFFIRM</sequence>
<protein>
    <submittedName>
        <fullName evidence="1">Uncharacterized protein</fullName>
    </submittedName>
</protein>
<dbReference type="AlphaFoldDB" id="A0AAQ4F1R3"/>
<reference evidence="1 2" key="1">
    <citation type="journal article" date="2023" name="Arcadia Sci">
        <title>De novo assembly of a long-read Amblyomma americanum tick genome.</title>
        <authorList>
            <person name="Chou S."/>
            <person name="Poskanzer K.E."/>
            <person name="Rollins M."/>
            <person name="Thuy-Boun P.S."/>
        </authorList>
    </citation>
    <scope>NUCLEOTIDE SEQUENCE [LARGE SCALE GENOMIC DNA]</scope>
    <source>
        <strain evidence="1">F_SG_1</strain>
        <tissue evidence="1">Salivary glands</tissue>
    </source>
</reference>